<dbReference type="SUPFAM" id="SSF53335">
    <property type="entry name" value="S-adenosyl-L-methionine-dependent methyltransferases"/>
    <property type="match status" value="1"/>
</dbReference>
<dbReference type="RefSeq" id="WP_142004113.1">
    <property type="nucleotide sequence ID" value="NZ_CAJTBP010000001.1"/>
</dbReference>
<name>A0A542X806_9MICO</name>
<protein>
    <submittedName>
        <fullName evidence="3">SAM-dependent MidA family methyltransferase</fullName>
    </submittedName>
</protein>
<dbReference type="GO" id="GO:0032259">
    <property type="term" value="P:methylation"/>
    <property type="evidence" value="ECO:0007669"/>
    <property type="project" value="UniProtKB-KW"/>
</dbReference>
<dbReference type="Proteomes" id="UP000318336">
    <property type="component" value="Unassembled WGS sequence"/>
</dbReference>
<dbReference type="InterPro" id="IPR003788">
    <property type="entry name" value="NDUFAF7"/>
</dbReference>
<evidence type="ECO:0000313" key="3">
    <source>
        <dbReference type="EMBL" id="TQL31944.1"/>
    </source>
</evidence>
<sequence>MTSGGTTPAPPSTPSTWRPWEIAWQEALYGRAGFYRRPEGPAGHFATSAQGIPGVGELLARAVASLAARHGLRHVVDVGAGRGELLGRLHDLDPGLALTGVDVVERPCALGESVAWVRSPGGPDLPDLPLREPALVVAHEWLDVVPAPVVELDEGGSWRLVEVAGDGTERLGDAPAEADLAWLTAHWPSPGEAGARAEVGRARDDAWESLCDKVSRGLVVAVDYGHERSSRPPFGSLTAFRDGHEVAAVPDGSCDLTGHVAVDSLAHDRRLRQADLFGELGLGTATPAYDLARSDPQAYLRALAARSASTAATARPGLGDFWWVLREV</sequence>
<keyword evidence="1 3" id="KW-0489">Methyltransferase</keyword>
<reference evidence="3 4" key="1">
    <citation type="submission" date="2019-06" db="EMBL/GenBank/DDBJ databases">
        <title>Sequencing the genomes of 1000 actinobacteria strains.</title>
        <authorList>
            <person name="Klenk H.-P."/>
        </authorList>
    </citation>
    <scope>NUCLEOTIDE SEQUENCE [LARGE SCALE GENOMIC DNA]</scope>
    <source>
        <strain evidence="3 4">DSM 24617</strain>
    </source>
</reference>
<evidence type="ECO:0000313" key="4">
    <source>
        <dbReference type="Proteomes" id="UP000318336"/>
    </source>
</evidence>
<organism evidence="3 4">
    <name type="scientific">Barrientosiimonas humi</name>
    <dbReference type="NCBI Taxonomy" id="999931"/>
    <lineage>
        <taxon>Bacteria</taxon>
        <taxon>Bacillati</taxon>
        <taxon>Actinomycetota</taxon>
        <taxon>Actinomycetes</taxon>
        <taxon>Micrococcales</taxon>
        <taxon>Dermacoccaceae</taxon>
        <taxon>Barrientosiimonas</taxon>
    </lineage>
</organism>
<dbReference type="EMBL" id="VFOK01000001">
    <property type="protein sequence ID" value="TQL31944.1"/>
    <property type="molecule type" value="Genomic_DNA"/>
</dbReference>
<dbReference type="Gene3D" id="3.40.50.12710">
    <property type="match status" value="1"/>
</dbReference>
<proteinExistence type="predicted"/>
<dbReference type="InterPro" id="IPR029063">
    <property type="entry name" value="SAM-dependent_MTases_sf"/>
</dbReference>
<dbReference type="Pfam" id="PF02636">
    <property type="entry name" value="Methyltransf_28"/>
    <property type="match status" value="1"/>
</dbReference>
<dbReference type="AlphaFoldDB" id="A0A542X806"/>
<evidence type="ECO:0000256" key="1">
    <source>
        <dbReference type="ARBA" id="ARBA00022603"/>
    </source>
</evidence>
<accession>A0A542X806</accession>
<comment type="caution">
    <text evidence="3">The sequence shown here is derived from an EMBL/GenBank/DDBJ whole genome shotgun (WGS) entry which is preliminary data.</text>
</comment>
<dbReference type="GO" id="GO:0008168">
    <property type="term" value="F:methyltransferase activity"/>
    <property type="evidence" value="ECO:0007669"/>
    <property type="project" value="UniProtKB-KW"/>
</dbReference>
<evidence type="ECO:0000256" key="2">
    <source>
        <dbReference type="ARBA" id="ARBA00022679"/>
    </source>
</evidence>
<dbReference type="InterPro" id="IPR038375">
    <property type="entry name" value="NDUFAF7_sf"/>
</dbReference>
<dbReference type="OrthoDB" id="4856867at2"/>
<keyword evidence="2 3" id="KW-0808">Transferase</keyword>
<keyword evidence="4" id="KW-1185">Reference proteome</keyword>
<gene>
    <name evidence="3" type="ORF">FB554_0059</name>
</gene>